<proteinExistence type="predicted"/>
<feature type="region of interest" description="Disordered" evidence="1">
    <location>
        <begin position="869"/>
        <end position="893"/>
    </location>
</feature>
<keyword evidence="2" id="KW-1133">Transmembrane helix</keyword>
<evidence type="ECO:0000256" key="2">
    <source>
        <dbReference type="SAM" id="Phobius"/>
    </source>
</evidence>
<feature type="compositionally biased region" description="Polar residues" evidence="1">
    <location>
        <begin position="876"/>
        <end position="893"/>
    </location>
</feature>
<sequence>MAAAAVFSFMKRLFKMDKVTRIASVELWVLFTTLLLVVRFFMDLFGPWNADRSMVATIQIIEMLNYSMVHYTIGLMQLSAAKVNDYFQVWAVLLVTLQYSVKIGRPYSRSKQLPLLDLMSSLWTANLIRLQTFLLLKIPLWIIWSLNSVRIISYFFSSDKAADFNQENTRLVSDYMRYEHTLDAAESHSGDEEFTMMQRYRYLVLGEDEALKQVQQDRREGRAAPAQYRIRLDPRHEKLVTLDKIWNVARGSQSGLLGSSGNTDVCLSFALYKLLRRRFYDLPMHEAGQEKTAQLVFDYILQDGTASYERAFRIAALELSFLQDLFYSKHAALFAGGFPAKSLLLSMLLIAATGYIGYPVRRIPERMDQADRNTITHGVFITRLIIALIVVKELLEIYLYVFSQWTKVLILCKHVRSLCLRHRLVEAVTRMVFWFISRGEWDKNIRQYNLLISPIWSKFTFKIFWLTISFRKVRFFKFKPIFRYRCHSFHWFWKTSSIKLEPVVKKAVLDSFTLLKGCPERLESYFCNAFGLNEGRMQELAWAIDDLEADTHRIVVWHIATCLCEINLSDEATALKVALLQARPLVDRSRAPVDVWPHYATASTLSNYCAYLVSEALVPDNGLVAGLVFREVRRETMHHVCFNRRSLYDVHQHLWKKGEELLKKQQQQVAGGEQEEDPSTNGSTISEHSREEEDIEEAQDGNDDSVPIGGGSQENNSQEEDIEVEGNGGRDDNDEMHNSIVLLGAKLAVQLMKSYEIDREGLWRDLAQFWTGFLLHLAASTRAAKHKTHLVCRGELITILWALLSHAGFLGRTSHGHTLLDPEDLNDADPLSSNVEAHAKDLKSDTEFITLIWALFCHCGIEKSELWQEKKGAKSGNDTPGLVNQSGPASGMS</sequence>
<feature type="region of interest" description="Disordered" evidence="1">
    <location>
        <begin position="663"/>
        <end position="735"/>
    </location>
</feature>
<dbReference type="STRING" id="4536.A0A0E0J4C5"/>
<accession>A0A0E0J4C5</accession>
<evidence type="ECO:0000313" key="4">
    <source>
        <dbReference type="EnsemblPlants" id="ONIVA11G19880.1"/>
    </source>
</evidence>
<feature type="compositionally biased region" description="Acidic residues" evidence="1">
    <location>
        <begin position="692"/>
        <end position="703"/>
    </location>
</feature>
<dbReference type="Proteomes" id="UP000006591">
    <property type="component" value="Chromosome 11"/>
</dbReference>
<evidence type="ECO:0000259" key="3">
    <source>
        <dbReference type="Pfam" id="PF13968"/>
    </source>
</evidence>
<protein>
    <recommendedName>
        <fullName evidence="3">DUF4220 domain-containing protein</fullName>
    </recommendedName>
</protein>
<feature type="transmembrane region" description="Helical" evidence="2">
    <location>
        <begin position="21"/>
        <end position="42"/>
    </location>
</feature>
<dbReference type="Gramene" id="ONIVA11G19880.1">
    <property type="protein sequence ID" value="ONIVA11G19880.1"/>
    <property type="gene ID" value="ONIVA11G19880"/>
</dbReference>
<evidence type="ECO:0000256" key="1">
    <source>
        <dbReference type="SAM" id="MobiDB-lite"/>
    </source>
</evidence>
<dbReference type="EnsemblPlants" id="ONIVA11G19880.1">
    <property type="protein sequence ID" value="ONIVA11G19880.1"/>
    <property type="gene ID" value="ONIVA11G19880"/>
</dbReference>
<reference evidence="4" key="2">
    <citation type="submission" date="2018-04" db="EMBL/GenBank/DDBJ databases">
        <title>OnivRS2 (Oryza nivara Reference Sequence Version 2).</title>
        <authorList>
            <person name="Zhang J."/>
            <person name="Kudrna D."/>
            <person name="Lee S."/>
            <person name="Talag J."/>
            <person name="Rajasekar S."/>
            <person name="Welchert J."/>
            <person name="Hsing Y.-I."/>
            <person name="Wing R.A."/>
        </authorList>
    </citation>
    <scope>NUCLEOTIDE SEQUENCE [LARGE SCALE GENOMIC DNA]</scope>
    <source>
        <strain evidence="4">SL10</strain>
    </source>
</reference>
<feature type="transmembrane region" description="Helical" evidence="2">
    <location>
        <begin position="380"/>
        <end position="401"/>
    </location>
</feature>
<reference evidence="4" key="1">
    <citation type="submission" date="2015-04" db="UniProtKB">
        <authorList>
            <consortium name="EnsemblPlants"/>
        </authorList>
    </citation>
    <scope>IDENTIFICATION</scope>
    <source>
        <strain evidence="4">SL10</strain>
    </source>
</reference>
<organism evidence="4">
    <name type="scientific">Oryza nivara</name>
    <name type="common">Indian wild rice</name>
    <name type="synonym">Oryza sativa f. spontanea</name>
    <dbReference type="NCBI Taxonomy" id="4536"/>
    <lineage>
        <taxon>Eukaryota</taxon>
        <taxon>Viridiplantae</taxon>
        <taxon>Streptophyta</taxon>
        <taxon>Embryophyta</taxon>
        <taxon>Tracheophyta</taxon>
        <taxon>Spermatophyta</taxon>
        <taxon>Magnoliopsida</taxon>
        <taxon>Liliopsida</taxon>
        <taxon>Poales</taxon>
        <taxon>Poaceae</taxon>
        <taxon>BOP clade</taxon>
        <taxon>Oryzoideae</taxon>
        <taxon>Oryzeae</taxon>
        <taxon>Oryzinae</taxon>
        <taxon>Oryza</taxon>
    </lineage>
</organism>
<feature type="domain" description="DUF4220" evidence="3">
    <location>
        <begin position="62"/>
        <end position="451"/>
    </location>
</feature>
<dbReference type="HOGENOM" id="CLU_008762_1_1_1"/>
<name>A0A0E0J4C5_ORYNI</name>
<keyword evidence="2" id="KW-0812">Transmembrane</keyword>
<evidence type="ECO:0000313" key="5">
    <source>
        <dbReference type="Proteomes" id="UP000006591"/>
    </source>
</evidence>
<dbReference type="AlphaFoldDB" id="A0A0E0J4C5"/>
<dbReference type="Pfam" id="PF13968">
    <property type="entry name" value="DUF4220"/>
    <property type="match status" value="1"/>
</dbReference>
<dbReference type="Pfam" id="PF04578">
    <property type="entry name" value="DUF594"/>
    <property type="match status" value="2"/>
</dbReference>
<keyword evidence="2" id="KW-0472">Membrane</keyword>
<dbReference type="InterPro" id="IPR025315">
    <property type="entry name" value="DUF4220"/>
</dbReference>
<feature type="transmembrane region" description="Helical" evidence="2">
    <location>
        <begin position="343"/>
        <end position="360"/>
    </location>
</feature>
<dbReference type="PANTHER" id="PTHR31325">
    <property type="entry name" value="OS01G0798800 PROTEIN-RELATED"/>
    <property type="match status" value="1"/>
</dbReference>
<keyword evidence="5" id="KW-1185">Reference proteome</keyword>
<dbReference type="InterPro" id="IPR007658">
    <property type="entry name" value="DUF594"/>
</dbReference>
<dbReference type="OMA" id="HYTIGLM"/>
<dbReference type="eggNOG" id="ENOG502QSWW">
    <property type="taxonomic scope" value="Eukaryota"/>
</dbReference>